<organism evidence="10 11">
    <name type="scientific">Scylla paramamosain</name>
    <name type="common">Mud crab</name>
    <dbReference type="NCBI Taxonomy" id="85552"/>
    <lineage>
        <taxon>Eukaryota</taxon>
        <taxon>Metazoa</taxon>
        <taxon>Ecdysozoa</taxon>
        <taxon>Arthropoda</taxon>
        <taxon>Crustacea</taxon>
        <taxon>Multicrustacea</taxon>
        <taxon>Malacostraca</taxon>
        <taxon>Eumalacostraca</taxon>
        <taxon>Eucarida</taxon>
        <taxon>Decapoda</taxon>
        <taxon>Pleocyemata</taxon>
        <taxon>Brachyura</taxon>
        <taxon>Eubrachyura</taxon>
        <taxon>Portunoidea</taxon>
        <taxon>Portunidae</taxon>
        <taxon>Portuninae</taxon>
        <taxon>Scylla</taxon>
    </lineage>
</organism>
<feature type="compositionally biased region" description="Basic and acidic residues" evidence="8">
    <location>
        <begin position="1"/>
        <end position="17"/>
    </location>
</feature>
<dbReference type="Pfam" id="PF15168">
    <property type="entry name" value="TRIQK"/>
    <property type="match status" value="1"/>
</dbReference>
<keyword evidence="4 9" id="KW-0812">Transmembrane</keyword>
<keyword evidence="6 9" id="KW-1133">Transmembrane helix</keyword>
<keyword evidence="7 9" id="KW-0472">Membrane</keyword>
<evidence type="ECO:0000256" key="2">
    <source>
        <dbReference type="ARBA" id="ARBA00007709"/>
    </source>
</evidence>
<keyword evidence="11" id="KW-1185">Reference proteome</keyword>
<name>A0AAW0TD78_SCYPA</name>
<dbReference type="GO" id="GO:0005789">
    <property type="term" value="C:endoplasmic reticulum membrane"/>
    <property type="evidence" value="ECO:0007669"/>
    <property type="project" value="UniProtKB-SubCell"/>
</dbReference>
<evidence type="ECO:0000256" key="5">
    <source>
        <dbReference type="ARBA" id="ARBA00022824"/>
    </source>
</evidence>
<evidence type="ECO:0000256" key="4">
    <source>
        <dbReference type="ARBA" id="ARBA00022692"/>
    </source>
</evidence>
<evidence type="ECO:0000313" key="10">
    <source>
        <dbReference type="EMBL" id="KAK8384427.1"/>
    </source>
</evidence>
<dbReference type="EMBL" id="JARAKH010000035">
    <property type="protein sequence ID" value="KAK8384427.1"/>
    <property type="molecule type" value="Genomic_DNA"/>
</dbReference>
<evidence type="ECO:0000256" key="3">
    <source>
        <dbReference type="ARBA" id="ARBA00014257"/>
    </source>
</evidence>
<evidence type="ECO:0000256" key="7">
    <source>
        <dbReference type="ARBA" id="ARBA00023136"/>
    </source>
</evidence>
<evidence type="ECO:0000256" key="1">
    <source>
        <dbReference type="ARBA" id="ARBA00004389"/>
    </source>
</evidence>
<comment type="subcellular location">
    <subcellularLocation>
        <location evidence="1">Endoplasmic reticulum membrane</location>
        <topology evidence="1">Single-pass membrane protein</topology>
    </subcellularLocation>
</comment>
<evidence type="ECO:0000313" key="11">
    <source>
        <dbReference type="Proteomes" id="UP001487740"/>
    </source>
</evidence>
<gene>
    <name evidence="10" type="ORF">O3P69_009317</name>
</gene>
<protein>
    <recommendedName>
        <fullName evidence="3">Triple QxxK/R motif-containing protein</fullName>
    </recommendedName>
</protein>
<feature type="region of interest" description="Disordered" evidence="8">
    <location>
        <begin position="1"/>
        <end position="46"/>
    </location>
</feature>
<evidence type="ECO:0000256" key="9">
    <source>
        <dbReference type="SAM" id="Phobius"/>
    </source>
</evidence>
<comment type="similarity">
    <text evidence="2">Belongs to the TRIQK family.</text>
</comment>
<proteinExistence type="inferred from homology"/>
<evidence type="ECO:0000256" key="8">
    <source>
        <dbReference type="SAM" id="MobiDB-lite"/>
    </source>
</evidence>
<dbReference type="AlphaFoldDB" id="A0AAW0TD78"/>
<dbReference type="PANTHER" id="PTHR20583:SF1">
    <property type="entry name" value="TRIPLE QXXK_R MOTIF-CONTAINING PROTEIN"/>
    <property type="match status" value="1"/>
</dbReference>
<sequence>MGRKDAQMHSLPVDHYRKQIGKQNKKQTSSNVRELKKHTEAKSSSPRLYKDVGVAVASLAVVVVVVYSLLFLWLLDEPKKTEERFVPAS</sequence>
<accession>A0AAW0TD78</accession>
<dbReference type="Proteomes" id="UP001487740">
    <property type="component" value="Unassembled WGS sequence"/>
</dbReference>
<dbReference type="InterPro" id="IPR024842">
    <property type="entry name" value="TRIQK"/>
</dbReference>
<reference evidence="10 11" key="1">
    <citation type="submission" date="2023-03" db="EMBL/GenBank/DDBJ databases">
        <title>High-quality genome of Scylla paramamosain provides insights in environmental adaptation.</title>
        <authorList>
            <person name="Zhang L."/>
        </authorList>
    </citation>
    <scope>NUCLEOTIDE SEQUENCE [LARGE SCALE GENOMIC DNA]</scope>
    <source>
        <strain evidence="10">LZ_2023a</strain>
        <tissue evidence="10">Muscle</tissue>
    </source>
</reference>
<dbReference type="PANTHER" id="PTHR20583">
    <property type="entry name" value="TRIPLE QXXK/R MOTIF-CONTAINING PROTEIN"/>
    <property type="match status" value="1"/>
</dbReference>
<feature type="transmembrane region" description="Helical" evidence="9">
    <location>
        <begin position="52"/>
        <end position="75"/>
    </location>
</feature>
<comment type="caution">
    <text evidence="10">The sequence shown here is derived from an EMBL/GenBank/DDBJ whole genome shotgun (WGS) entry which is preliminary data.</text>
</comment>
<keyword evidence="5" id="KW-0256">Endoplasmic reticulum</keyword>
<evidence type="ECO:0000256" key="6">
    <source>
        <dbReference type="ARBA" id="ARBA00022989"/>
    </source>
</evidence>